<keyword evidence="4" id="KW-1185">Reference proteome</keyword>
<feature type="transmembrane region" description="Helical" evidence="1">
    <location>
        <begin position="44"/>
        <end position="62"/>
    </location>
</feature>
<gene>
    <name evidence="3" type="ORF">LB452_00650</name>
</gene>
<keyword evidence="1" id="KW-1133">Transmembrane helix</keyword>
<evidence type="ECO:0000256" key="2">
    <source>
        <dbReference type="SAM" id="SignalP"/>
    </source>
</evidence>
<organism evidence="3 4">
    <name type="scientific">Psychroflexus longus</name>
    <dbReference type="NCBI Taxonomy" id="2873596"/>
    <lineage>
        <taxon>Bacteria</taxon>
        <taxon>Pseudomonadati</taxon>
        <taxon>Bacteroidota</taxon>
        <taxon>Flavobacteriia</taxon>
        <taxon>Flavobacteriales</taxon>
        <taxon>Flavobacteriaceae</taxon>
        <taxon>Psychroflexus</taxon>
    </lineage>
</organism>
<keyword evidence="1" id="KW-0812">Transmembrane</keyword>
<dbReference type="RefSeq" id="WP_224459800.1">
    <property type="nucleotide sequence ID" value="NZ_JAIQZE010000001.1"/>
</dbReference>
<reference evidence="4" key="1">
    <citation type="submission" date="2023-07" db="EMBL/GenBank/DDBJ databases">
        <title>Novel species isolated from saline lakes on Tibetan Plateau.</title>
        <authorList>
            <person name="Lu H."/>
        </authorList>
    </citation>
    <scope>NUCLEOTIDE SEQUENCE [LARGE SCALE GENOMIC DNA]</scope>
    <source>
        <strain evidence="4">CAK8W</strain>
    </source>
</reference>
<name>A0ABS7XEQ2_9FLAO</name>
<dbReference type="Proteomes" id="UP001199314">
    <property type="component" value="Unassembled WGS sequence"/>
</dbReference>
<protein>
    <submittedName>
        <fullName evidence="3">Uncharacterized protein</fullName>
    </submittedName>
</protein>
<keyword evidence="1" id="KW-0472">Membrane</keyword>
<comment type="caution">
    <text evidence="3">The sequence shown here is derived from an EMBL/GenBank/DDBJ whole genome shotgun (WGS) entry which is preliminary data.</text>
</comment>
<dbReference type="EMBL" id="JAIQZE010000001">
    <property type="protein sequence ID" value="MBZ9777417.1"/>
    <property type="molecule type" value="Genomic_DNA"/>
</dbReference>
<evidence type="ECO:0000313" key="4">
    <source>
        <dbReference type="Proteomes" id="UP001199314"/>
    </source>
</evidence>
<feature type="signal peptide" evidence="2">
    <location>
        <begin position="1"/>
        <end position="20"/>
    </location>
</feature>
<evidence type="ECO:0000313" key="3">
    <source>
        <dbReference type="EMBL" id="MBZ9777417.1"/>
    </source>
</evidence>
<keyword evidence="2" id="KW-0732">Signal</keyword>
<sequence>MKKGLIFLVLQLSSVYNLFAQSELPPISGDDVNDADLPAPSIDSHIALGLIVAVVLIIKKAGQKKT</sequence>
<proteinExistence type="predicted"/>
<feature type="chain" id="PRO_5046545024" evidence="2">
    <location>
        <begin position="21"/>
        <end position="66"/>
    </location>
</feature>
<accession>A0ABS7XEQ2</accession>
<evidence type="ECO:0000256" key="1">
    <source>
        <dbReference type="SAM" id="Phobius"/>
    </source>
</evidence>